<organism evidence="2 3">
    <name type="scientific">Austropuccinia psidii MF-1</name>
    <dbReference type="NCBI Taxonomy" id="1389203"/>
    <lineage>
        <taxon>Eukaryota</taxon>
        <taxon>Fungi</taxon>
        <taxon>Dikarya</taxon>
        <taxon>Basidiomycota</taxon>
        <taxon>Pucciniomycotina</taxon>
        <taxon>Pucciniomycetes</taxon>
        <taxon>Pucciniales</taxon>
        <taxon>Sphaerophragmiaceae</taxon>
        <taxon>Austropuccinia</taxon>
    </lineage>
</organism>
<evidence type="ECO:0000256" key="1">
    <source>
        <dbReference type="SAM" id="MobiDB-lite"/>
    </source>
</evidence>
<protein>
    <submittedName>
        <fullName evidence="2">Uncharacterized protein</fullName>
    </submittedName>
</protein>
<feature type="compositionally biased region" description="Acidic residues" evidence="1">
    <location>
        <begin position="85"/>
        <end position="101"/>
    </location>
</feature>
<dbReference type="Proteomes" id="UP000765509">
    <property type="component" value="Unassembled WGS sequence"/>
</dbReference>
<dbReference type="EMBL" id="AVOT02020880">
    <property type="protein sequence ID" value="MBW0509328.1"/>
    <property type="molecule type" value="Genomic_DNA"/>
</dbReference>
<sequence length="163" mass="17937">MCFLITGQTRSQARAQAVPIPTSKDPLYVTAEVPQLWAHWDRGPDLEGAALSRKEGIGPRRQSSFSGLFGPFPGISKISIKGLGEDYEEEEENSGEEEESYGTEVVPAPVWESQGTGCSTLAHSNQPPSHQSKKSLLAIMQRMTQILANMQEFSSYQSSRLHL</sequence>
<proteinExistence type="predicted"/>
<keyword evidence="3" id="KW-1185">Reference proteome</keyword>
<evidence type="ECO:0000313" key="2">
    <source>
        <dbReference type="EMBL" id="MBW0509328.1"/>
    </source>
</evidence>
<comment type="caution">
    <text evidence="2">The sequence shown here is derived from an EMBL/GenBank/DDBJ whole genome shotgun (WGS) entry which is preliminary data.</text>
</comment>
<name>A0A9Q3DWR1_9BASI</name>
<evidence type="ECO:0000313" key="3">
    <source>
        <dbReference type="Proteomes" id="UP000765509"/>
    </source>
</evidence>
<reference evidence="2" key="1">
    <citation type="submission" date="2021-03" db="EMBL/GenBank/DDBJ databases">
        <title>Draft genome sequence of rust myrtle Austropuccinia psidii MF-1, a brazilian biotype.</title>
        <authorList>
            <person name="Quecine M.C."/>
            <person name="Pachon D.M.R."/>
            <person name="Bonatelli M.L."/>
            <person name="Correr F.H."/>
            <person name="Franceschini L.M."/>
            <person name="Leite T.F."/>
            <person name="Margarido G.R.A."/>
            <person name="Almeida C.A."/>
            <person name="Ferrarezi J.A."/>
            <person name="Labate C.A."/>
        </authorList>
    </citation>
    <scope>NUCLEOTIDE SEQUENCE</scope>
    <source>
        <strain evidence="2">MF-1</strain>
    </source>
</reference>
<feature type="compositionally biased region" description="Polar residues" evidence="1">
    <location>
        <begin position="113"/>
        <end position="130"/>
    </location>
</feature>
<feature type="region of interest" description="Disordered" evidence="1">
    <location>
        <begin position="82"/>
        <end position="134"/>
    </location>
</feature>
<dbReference type="AlphaFoldDB" id="A0A9Q3DWR1"/>
<accession>A0A9Q3DWR1</accession>
<gene>
    <name evidence="2" type="ORF">O181_049043</name>
</gene>